<dbReference type="InterPro" id="IPR043136">
    <property type="entry name" value="B30.2/SPRY_sf"/>
</dbReference>
<feature type="region of interest" description="Disordered" evidence="1">
    <location>
        <begin position="446"/>
        <end position="556"/>
    </location>
</feature>
<proteinExistence type="predicted"/>
<organism evidence="4 5">
    <name type="scientific">Scheffersomyces spartinae</name>
    <dbReference type="NCBI Taxonomy" id="45513"/>
    <lineage>
        <taxon>Eukaryota</taxon>
        <taxon>Fungi</taxon>
        <taxon>Dikarya</taxon>
        <taxon>Ascomycota</taxon>
        <taxon>Saccharomycotina</taxon>
        <taxon>Pichiomycetes</taxon>
        <taxon>Debaryomycetaceae</taxon>
        <taxon>Scheffersomyces</taxon>
    </lineage>
</organism>
<evidence type="ECO:0000259" key="3">
    <source>
        <dbReference type="PROSITE" id="PS50188"/>
    </source>
</evidence>
<dbReference type="Pfam" id="PF00622">
    <property type="entry name" value="SPRY"/>
    <property type="match status" value="1"/>
</dbReference>
<feature type="region of interest" description="Disordered" evidence="1">
    <location>
        <begin position="392"/>
        <end position="432"/>
    </location>
</feature>
<dbReference type="EMBL" id="JAHMUF010000013">
    <property type="protein sequence ID" value="KAG7193251.1"/>
    <property type="molecule type" value="Genomic_DNA"/>
</dbReference>
<feature type="domain" description="B30.2/SPRY" evidence="3">
    <location>
        <begin position="112"/>
        <end position="320"/>
    </location>
</feature>
<keyword evidence="2" id="KW-0812">Transmembrane</keyword>
<feature type="transmembrane region" description="Helical" evidence="2">
    <location>
        <begin position="12"/>
        <end position="33"/>
    </location>
</feature>
<sequence>MAIETQTVVDAGMSVFLILVAIIFLILGCILIAKGLSFNFGNGEINEYSRLLDGNSGRGNVPHEFLNDEEAMTHLAEEYDLTGVSPEELSAYRLGEEFTQKHPRSITHIKGGSFTNEDLSLIKDKGIEAFEFVQESPNNILNAKFIVADKTDLLFQNNSEPYSTATAMLNYPLPVIHRTHADTIYFETKVYEFDNSVANAHFSIGLVTKPYPSQFRLPGYNNFSIAYESTGNLKINKPLPTPLQQHMGENSKYNAQVLPPLQQSDVVGFGYVIPSGTLFITRNGKKILDVMSGLYLDLFPAIGCFLTNGRFQVNIGQLGFVWVEANVKKYAFVSTSDYRKIRGEQGMTALPDYGTLLLEDTILAKGEELPPDYPEEELDFFGRSIQATTSAAVGGGTTGAVGDNTSSPRTSQPKLNEKANLDGSFSQITNEPEEVMDLRERIYEQATTNDESNSVLTPISDKNQDDEATGQTESITEQPSQEAAPLESTPPTIDDQSQPDSSQPQSGSNDFPASNCDVQQSSTSENTPEPNNTKTKSTGKKKKKKGKSSKKKGKKK</sequence>
<dbReference type="AlphaFoldDB" id="A0A9P7V8J0"/>
<accession>A0A9P7V8J0</accession>
<comment type="caution">
    <text evidence="4">The sequence shown here is derived from an EMBL/GenBank/DDBJ whole genome shotgun (WGS) entry which is preliminary data.</text>
</comment>
<dbReference type="Gene3D" id="2.60.120.920">
    <property type="match status" value="1"/>
</dbReference>
<gene>
    <name evidence="4" type="primary">SSH4_1</name>
    <name evidence="4" type="ORF">KQ657_001014</name>
</gene>
<evidence type="ECO:0000313" key="4">
    <source>
        <dbReference type="EMBL" id="KAG7193251.1"/>
    </source>
</evidence>
<keyword evidence="5" id="KW-1185">Reference proteome</keyword>
<feature type="compositionally biased region" description="Polar residues" evidence="1">
    <location>
        <begin position="469"/>
        <end position="481"/>
    </location>
</feature>
<feature type="compositionally biased region" description="Polar residues" evidence="1">
    <location>
        <begin position="516"/>
        <end position="532"/>
    </location>
</feature>
<feature type="compositionally biased region" description="Basic residues" evidence="1">
    <location>
        <begin position="537"/>
        <end position="556"/>
    </location>
</feature>
<dbReference type="InterPro" id="IPR003877">
    <property type="entry name" value="SPRY_dom"/>
</dbReference>
<keyword evidence="2" id="KW-1133">Transmembrane helix</keyword>
<name>A0A9P7V8J0_9ASCO</name>
<feature type="compositionally biased region" description="Polar residues" evidence="1">
    <location>
        <begin position="403"/>
        <end position="414"/>
    </location>
</feature>
<reference evidence="4" key="1">
    <citation type="submission" date="2021-03" db="EMBL/GenBank/DDBJ databases">
        <authorList>
            <person name="Palmer J.M."/>
        </authorList>
    </citation>
    <scope>NUCLEOTIDE SEQUENCE</scope>
    <source>
        <strain evidence="4">ARV_011</strain>
    </source>
</reference>
<dbReference type="Proteomes" id="UP000790833">
    <property type="component" value="Unassembled WGS sequence"/>
</dbReference>
<evidence type="ECO:0000256" key="2">
    <source>
        <dbReference type="SAM" id="Phobius"/>
    </source>
</evidence>
<dbReference type="RefSeq" id="XP_043048799.1">
    <property type="nucleotide sequence ID" value="XM_043191827.1"/>
</dbReference>
<dbReference type="PROSITE" id="PS50188">
    <property type="entry name" value="B302_SPRY"/>
    <property type="match status" value="1"/>
</dbReference>
<evidence type="ECO:0000313" key="5">
    <source>
        <dbReference type="Proteomes" id="UP000790833"/>
    </source>
</evidence>
<dbReference type="GeneID" id="66114388"/>
<dbReference type="OrthoDB" id="258495at2759"/>
<evidence type="ECO:0000256" key="1">
    <source>
        <dbReference type="SAM" id="MobiDB-lite"/>
    </source>
</evidence>
<feature type="compositionally biased region" description="Low complexity" evidence="1">
    <location>
        <begin position="490"/>
        <end position="510"/>
    </location>
</feature>
<dbReference type="InterPro" id="IPR013320">
    <property type="entry name" value="ConA-like_dom_sf"/>
</dbReference>
<dbReference type="InterPro" id="IPR001870">
    <property type="entry name" value="B30.2/SPRY"/>
</dbReference>
<feature type="compositionally biased region" description="Polar residues" evidence="1">
    <location>
        <begin position="446"/>
        <end position="461"/>
    </location>
</feature>
<protein>
    <submittedName>
        <fullName evidence="4">Rsp5p-dependent ubiquitination, sorting of cargo proteins at the multivesicular body</fullName>
    </submittedName>
</protein>
<keyword evidence="2" id="KW-0472">Membrane</keyword>
<dbReference type="SMART" id="SM00449">
    <property type="entry name" value="SPRY"/>
    <property type="match status" value="1"/>
</dbReference>
<dbReference type="SUPFAM" id="SSF49899">
    <property type="entry name" value="Concanavalin A-like lectins/glucanases"/>
    <property type="match status" value="1"/>
</dbReference>